<gene>
    <name evidence="2" type="ORF">GNT65_10905</name>
</gene>
<name>A0A6L7HXY1_9GAMM</name>
<feature type="transmembrane region" description="Helical" evidence="1">
    <location>
        <begin position="222"/>
        <end position="240"/>
    </location>
</feature>
<feature type="transmembrane region" description="Helical" evidence="1">
    <location>
        <begin position="246"/>
        <end position="264"/>
    </location>
</feature>
<keyword evidence="1" id="KW-0472">Membrane</keyword>
<comment type="caution">
    <text evidence="2">The sequence shown here is derived from an EMBL/GenBank/DDBJ whole genome shotgun (WGS) entry which is preliminary data.</text>
</comment>
<dbReference type="EMBL" id="WRPA01000009">
    <property type="protein sequence ID" value="MXR69179.1"/>
    <property type="molecule type" value="Genomic_DNA"/>
</dbReference>
<dbReference type="Pfam" id="PF05940">
    <property type="entry name" value="NnrS"/>
    <property type="match status" value="1"/>
</dbReference>
<reference evidence="2 3" key="1">
    <citation type="submission" date="2019-12" db="EMBL/GenBank/DDBJ databases">
        <title>Shewanella insulae sp. nov., isolated from a tidal flat.</title>
        <authorList>
            <person name="Yoon J.-H."/>
        </authorList>
    </citation>
    <scope>NUCLEOTIDE SEQUENCE [LARGE SCALE GENOMIC DNA]</scope>
    <source>
        <strain evidence="2 3">JBTF-M18</strain>
    </source>
</reference>
<keyword evidence="1" id="KW-1133">Transmembrane helix</keyword>
<feature type="transmembrane region" description="Helical" evidence="1">
    <location>
        <begin position="304"/>
        <end position="324"/>
    </location>
</feature>
<feature type="transmembrane region" description="Helical" evidence="1">
    <location>
        <begin position="276"/>
        <end position="298"/>
    </location>
</feature>
<evidence type="ECO:0000313" key="2">
    <source>
        <dbReference type="EMBL" id="MXR69179.1"/>
    </source>
</evidence>
<feature type="transmembrane region" description="Helical" evidence="1">
    <location>
        <begin position="122"/>
        <end position="141"/>
    </location>
</feature>
<organism evidence="2 3">
    <name type="scientific">Shewanella insulae</name>
    <dbReference type="NCBI Taxonomy" id="2681496"/>
    <lineage>
        <taxon>Bacteria</taxon>
        <taxon>Pseudomonadati</taxon>
        <taxon>Pseudomonadota</taxon>
        <taxon>Gammaproteobacteria</taxon>
        <taxon>Alteromonadales</taxon>
        <taxon>Shewanellaceae</taxon>
        <taxon>Shewanella</taxon>
    </lineage>
</organism>
<protein>
    <submittedName>
        <fullName evidence="2">NnrS family protein</fullName>
    </submittedName>
</protein>
<feature type="transmembrane region" description="Helical" evidence="1">
    <location>
        <begin position="24"/>
        <end position="45"/>
    </location>
</feature>
<accession>A0A6L7HXY1</accession>
<evidence type="ECO:0000256" key="1">
    <source>
        <dbReference type="SAM" id="Phobius"/>
    </source>
</evidence>
<keyword evidence="1" id="KW-0812">Transmembrane</keyword>
<feature type="transmembrane region" description="Helical" evidence="1">
    <location>
        <begin position="188"/>
        <end position="210"/>
    </location>
</feature>
<sequence length="403" mass="46007">MLNIDDPRVVDKTPAIWRLGFRPFFLGGALLATLYVPLWLITWYLPEMSLLRSQFWVKVVPLWWHPHELLFGFAMAIVSGFLLTSVQTWTNQPSLKGWPLALVFACWLLARVLLLSPFELPVWLPALFDSLFLLLTAAKLWSCIYRVKQWRNIGFPIMLLVATGINLLSYYALSQRDFVLSHHIWQGMLWWLGLLITIVGGRVIPFFTAVRIKQAKPEPIKALDISLIALMILLIAQGITKYLAPGAEQALLAVTALAHLLRWSRWLPHKTLREPMLWSLQLAYLCLPLTLAAIAWNIDDENAYRHLLHLFAIGTMAGLCLSMISRVSLGHTSRNIYQGPKMSLAFMGITLAALCRAVMPLWFPEYSEQWLWIAGSCWSLAFGWFVWCYAPILTRPRVDGRPG</sequence>
<dbReference type="InterPro" id="IPR010266">
    <property type="entry name" value="NnrS"/>
</dbReference>
<feature type="transmembrane region" description="Helical" evidence="1">
    <location>
        <begin position="153"/>
        <end position="173"/>
    </location>
</feature>
<proteinExistence type="predicted"/>
<dbReference type="Proteomes" id="UP000474778">
    <property type="component" value="Unassembled WGS sequence"/>
</dbReference>
<feature type="transmembrane region" description="Helical" evidence="1">
    <location>
        <begin position="369"/>
        <end position="392"/>
    </location>
</feature>
<dbReference type="AlphaFoldDB" id="A0A6L7HXY1"/>
<feature type="transmembrane region" description="Helical" evidence="1">
    <location>
        <begin position="98"/>
        <end position="116"/>
    </location>
</feature>
<feature type="transmembrane region" description="Helical" evidence="1">
    <location>
        <begin position="69"/>
        <end position="86"/>
    </location>
</feature>
<keyword evidence="3" id="KW-1185">Reference proteome</keyword>
<evidence type="ECO:0000313" key="3">
    <source>
        <dbReference type="Proteomes" id="UP000474778"/>
    </source>
</evidence>
<dbReference type="RefSeq" id="WP_160796120.1">
    <property type="nucleotide sequence ID" value="NZ_WRPA01000009.1"/>
</dbReference>
<feature type="transmembrane region" description="Helical" evidence="1">
    <location>
        <begin position="344"/>
        <end position="363"/>
    </location>
</feature>